<feature type="short sequence motif" description="'KMSKS' region" evidence="11">
    <location>
        <begin position="227"/>
        <end position="231"/>
    </location>
</feature>
<dbReference type="PANTHER" id="PTHR11766">
    <property type="entry name" value="TYROSYL-TRNA SYNTHETASE"/>
    <property type="match status" value="1"/>
</dbReference>
<evidence type="ECO:0000256" key="12">
    <source>
        <dbReference type="PROSITE-ProRule" id="PRU00182"/>
    </source>
</evidence>
<dbReference type="GO" id="GO:0006437">
    <property type="term" value="P:tyrosyl-tRNA aminoacylation"/>
    <property type="evidence" value="ECO:0007669"/>
    <property type="project" value="UniProtKB-UniRule"/>
</dbReference>
<keyword evidence="5 11" id="KW-0067">ATP-binding</keyword>
<evidence type="ECO:0000256" key="11">
    <source>
        <dbReference type="HAMAP-Rule" id="MF_02006"/>
    </source>
</evidence>
<comment type="subcellular location">
    <subcellularLocation>
        <location evidence="1 11">Cytoplasm</location>
    </subcellularLocation>
</comment>
<feature type="binding site" evidence="11">
    <location>
        <position position="230"/>
    </location>
    <ligand>
        <name>ATP</name>
        <dbReference type="ChEBI" id="CHEBI:30616"/>
    </ligand>
</feature>
<feature type="domain" description="Tyrosine--tRNA ligase SYY-like C-terminal" evidence="13">
    <location>
        <begin position="324"/>
        <end position="400"/>
    </location>
</feature>
<feature type="short sequence motif" description="'HIGH' region" evidence="11">
    <location>
        <begin position="39"/>
        <end position="48"/>
    </location>
</feature>
<name>R5LYU4_9FIRM</name>
<dbReference type="GO" id="GO:0004831">
    <property type="term" value="F:tyrosine-tRNA ligase activity"/>
    <property type="evidence" value="ECO:0007669"/>
    <property type="project" value="UniProtKB-UniRule"/>
</dbReference>
<evidence type="ECO:0000256" key="1">
    <source>
        <dbReference type="ARBA" id="ARBA00004496"/>
    </source>
</evidence>
<evidence type="ECO:0000256" key="10">
    <source>
        <dbReference type="ARBA" id="ARBA00060965"/>
    </source>
</evidence>
<evidence type="ECO:0000256" key="6">
    <source>
        <dbReference type="ARBA" id="ARBA00022884"/>
    </source>
</evidence>
<feature type="binding site" evidence="11">
    <location>
        <position position="171"/>
    </location>
    <ligand>
        <name>L-tyrosine</name>
        <dbReference type="ChEBI" id="CHEBI:58315"/>
    </ligand>
</feature>
<dbReference type="Proteomes" id="UP000018300">
    <property type="component" value="Unassembled WGS sequence"/>
</dbReference>
<dbReference type="EC" id="6.1.1.1" evidence="11"/>
<comment type="catalytic activity">
    <reaction evidence="9 11">
        <text>tRNA(Tyr) + L-tyrosine + ATP = L-tyrosyl-tRNA(Tyr) + AMP + diphosphate + H(+)</text>
        <dbReference type="Rhea" id="RHEA:10220"/>
        <dbReference type="Rhea" id="RHEA-COMP:9706"/>
        <dbReference type="Rhea" id="RHEA-COMP:9707"/>
        <dbReference type="ChEBI" id="CHEBI:15378"/>
        <dbReference type="ChEBI" id="CHEBI:30616"/>
        <dbReference type="ChEBI" id="CHEBI:33019"/>
        <dbReference type="ChEBI" id="CHEBI:58315"/>
        <dbReference type="ChEBI" id="CHEBI:78442"/>
        <dbReference type="ChEBI" id="CHEBI:78536"/>
        <dbReference type="ChEBI" id="CHEBI:456215"/>
        <dbReference type="EC" id="6.1.1.1"/>
    </reaction>
</comment>
<keyword evidence="4 11" id="KW-0547">Nucleotide-binding</keyword>
<organism evidence="14 15">
    <name type="scientific">Eshraghiella crossota CAG:259</name>
    <dbReference type="NCBI Taxonomy" id="1263062"/>
    <lineage>
        <taxon>Bacteria</taxon>
        <taxon>Bacillati</taxon>
        <taxon>Bacillota</taxon>
        <taxon>Clostridia</taxon>
        <taxon>Lachnospirales</taxon>
        <taxon>Lachnospiraceae</taxon>
        <taxon>Eshraghiella</taxon>
    </lineage>
</organism>
<reference evidence="14" key="1">
    <citation type="submission" date="2012-11" db="EMBL/GenBank/DDBJ databases">
        <title>Dependencies among metagenomic species, viruses, plasmids and units of genetic variation.</title>
        <authorList>
            <person name="Nielsen H.B."/>
            <person name="Almeida M."/>
            <person name="Juncker A.S."/>
            <person name="Rasmussen S."/>
            <person name="Li J."/>
            <person name="Sunagawa S."/>
            <person name="Plichta D."/>
            <person name="Gautier L."/>
            <person name="Le Chatelier E."/>
            <person name="Peletier E."/>
            <person name="Bonde I."/>
            <person name="Nielsen T."/>
            <person name="Manichanh C."/>
            <person name="Arumugam M."/>
            <person name="Batto J."/>
            <person name="Santos M.B.Q.D."/>
            <person name="Blom N."/>
            <person name="Borruel N."/>
            <person name="Burgdorf K.S."/>
            <person name="Boumezbeur F."/>
            <person name="Casellas F."/>
            <person name="Dore J."/>
            <person name="Guarner F."/>
            <person name="Hansen T."/>
            <person name="Hildebrand F."/>
            <person name="Kaas R.S."/>
            <person name="Kennedy S."/>
            <person name="Kristiansen K."/>
            <person name="Kultima J.R."/>
            <person name="Leonard P."/>
            <person name="Levenez F."/>
            <person name="Lund O."/>
            <person name="Moumen B."/>
            <person name="Le Paslier D."/>
            <person name="Pons N."/>
            <person name="Pedersen O."/>
            <person name="Prifti E."/>
            <person name="Qin J."/>
            <person name="Raes J."/>
            <person name="Tap J."/>
            <person name="Tims S."/>
            <person name="Ussery D.W."/>
            <person name="Yamada T."/>
            <person name="MetaHit consortium"/>
            <person name="Renault P."/>
            <person name="Sicheritz-Ponten T."/>
            <person name="Bork P."/>
            <person name="Wang J."/>
            <person name="Brunak S."/>
            <person name="Ehrlich S.D."/>
        </authorList>
    </citation>
    <scope>NUCLEOTIDE SEQUENCE [LARGE SCALE GENOMIC DNA]</scope>
</reference>
<proteinExistence type="inferred from homology"/>
<evidence type="ECO:0000256" key="2">
    <source>
        <dbReference type="ARBA" id="ARBA00022490"/>
    </source>
</evidence>
<keyword evidence="7 11" id="KW-0648">Protein biosynthesis</keyword>
<comment type="subunit">
    <text evidence="11">Homodimer.</text>
</comment>
<evidence type="ECO:0000256" key="9">
    <source>
        <dbReference type="ARBA" id="ARBA00048248"/>
    </source>
</evidence>
<comment type="similarity">
    <text evidence="10 11">Belongs to the class-I aminoacyl-tRNA synthetase family. TyrS type 1 subfamily.</text>
</comment>
<dbReference type="NCBIfam" id="TIGR00234">
    <property type="entry name" value="tyrS"/>
    <property type="match status" value="1"/>
</dbReference>
<dbReference type="InterPro" id="IPR024088">
    <property type="entry name" value="Tyr-tRNA-ligase_bac-type"/>
</dbReference>
<keyword evidence="2 11" id="KW-0963">Cytoplasm</keyword>
<evidence type="ECO:0000313" key="15">
    <source>
        <dbReference type="Proteomes" id="UP000018300"/>
    </source>
</evidence>
<dbReference type="AlphaFoldDB" id="R5LYU4"/>
<dbReference type="InterPro" id="IPR001412">
    <property type="entry name" value="aa-tRNA-synth_I_CS"/>
</dbReference>
<dbReference type="CDD" id="cd00165">
    <property type="entry name" value="S4"/>
    <property type="match status" value="1"/>
</dbReference>
<dbReference type="SUPFAM" id="SSF55174">
    <property type="entry name" value="Alpha-L RNA-binding motif"/>
    <property type="match status" value="1"/>
</dbReference>
<comment type="function">
    <text evidence="11">Catalyzes the attachment of tyrosine to tRNA(Tyr) in a two-step reaction: tyrosine is first activated by ATP to form Tyr-AMP and then transferred to the acceptor end of tRNA(Tyr).</text>
</comment>
<dbReference type="Gene3D" id="3.40.50.620">
    <property type="entry name" value="HUPs"/>
    <property type="match status" value="1"/>
</dbReference>
<dbReference type="Gene3D" id="3.10.290.10">
    <property type="entry name" value="RNA-binding S4 domain"/>
    <property type="match status" value="1"/>
</dbReference>
<evidence type="ECO:0000256" key="5">
    <source>
        <dbReference type="ARBA" id="ARBA00022840"/>
    </source>
</evidence>
<accession>R5LYU4</accession>
<dbReference type="PANTHER" id="PTHR11766:SF0">
    <property type="entry name" value="TYROSINE--TRNA LIGASE, MITOCHONDRIAL"/>
    <property type="match status" value="1"/>
</dbReference>
<evidence type="ECO:0000256" key="7">
    <source>
        <dbReference type="ARBA" id="ARBA00022917"/>
    </source>
</evidence>
<dbReference type="PROSITE" id="PS50889">
    <property type="entry name" value="S4"/>
    <property type="match status" value="1"/>
</dbReference>
<dbReference type="InterPro" id="IPR002305">
    <property type="entry name" value="aa-tRNA-synth_Ic"/>
</dbReference>
<dbReference type="InterPro" id="IPR054608">
    <property type="entry name" value="SYY-like_C"/>
</dbReference>
<dbReference type="Gene3D" id="1.10.240.10">
    <property type="entry name" value="Tyrosyl-Transfer RNA Synthetase"/>
    <property type="match status" value="1"/>
</dbReference>
<keyword evidence="8 11" id="KW-0030">Aminoacyl-tRNA synthetase</keyword>
<dbReference type="FunFam" id="1.10.240.10:FF:000001">
    <property type="entry name" value="Tyrosine--tRNA ligase"/>
    <property type="match status" value="1"/>
</dbReference>
<sequence>MGIYEELQARGLIAQVTDEPLIRDLINNGKATFYIGFDPTADSLHVGHFMALCLMKRLQEAGNKPIALIGGGTAMIGDPSGRNDMRSMMTKETINHNVECFKKQMSRFIDFSDDKALLVNNADWLLDLNYVDLLREVGPHFSVNRMLTAECYKQRMEKGLSFLEFNYMIMQSFDFYTLYQKYGCNLQFGGDDQWSNMLGGTELIRRKLGKDASAMTITLLLNSEGKKMGKTQKGAVWLDPEKTSPYEFFQYWRNVDDADVIKCLKMLTFLPLSEIEKMENWEGSQLNEAKEILAYELTALVHGKEEAEKAKESARSVFGAGDASNMPTATVDDDCFKDGEVDLITLLVAGGLCQTRSDARRNIEQGGVTVNGEKETDFKKTYTKDNFGDGIVIKRGKKNFKKLVL</sequence>
<dbReference type="GO" id="GO:0042803">
    <property type="term" value="F:protein homodimerization activity"/>
    <property type="evidence" value="ECO:0007669"/>
    <property type="project" value="UniProtKB-ARBA"/>
</dbReference>
<dbReference type="Pfam" id="PF22421">
    <property type="entry name" value="SYY_C-terminal"/>
    <property type="match status" value="1"/>
</dbReference>
<dbReference type="PROSITE" id="PS00178">
    <property type="entry name" value="AA_TRNA_LIGASE_I"/>
    <property type="match status" value="1"/>
</dbReference>
<dbReference type="PRINTS" id="PR01040">
    <property type="entry name" value="TRNASYNTHTYR"/>
</dbReference>
<keyword evidence="6 12" id="KW-0694">RNA-binding</keyword>
<evidence type="ECO:0000259" key="13">
    <source>
        <dbReference type="Pfam" id="PF22421"/>
    </source>
</evidence>
<evidence type="ECO:0000256" key="4">
    <source>
        <dbReference type="ARBA" id="ARBA00022741"/>
    </source>
</evidence>
<dbReference type="InterPro" id="IPR014729">
    <property type="entry name" value="Rossmann-like_a/b/a_fold"/>
</dbReference>
<gene>
    <name evidence="11" type="primary">tyrS</name>
    <name evidence="14" type="ORF">BN569_01182</name>
</gene>
<dbReference type="GO" id="GO:0003723">
    <property type="term" value="F:RNA binding"/>
    <property type="evidence" value="ECO:0007669"/>
    <property type="project" value="UniProtKB-KW"/>
</dbReference>
<evidence type="ECO:0000313" key="14">
    <source>
        <dbReference type="EMBL" id="CCY78172.1"/>
    </source>
</evidence>
<dbReference type="GO" id="GO:0005829">
    <property type="term" value="C:cytosol"/>
    <property type="evidence" value="ECO:0007669"/>
    <property type="project" value="TreeGrafter"/>
</dbReference>
<dbReference type="InterPro" id="IPR036986">
    <property type="entry name" value="S4_RNA-bd_sf"/>
</dbReference>
<keyword evidence="3 11" id="KW-0436">Ligase</keyword>
<dbReference type="SUPFAM" id="SSF52374">
    <property type="entry name" value="Nucleotidylyl transferase"/>
    <property type="match status" value="1"/>
</dbReference>
<dbReference type="CDD" id="cd00805">
    <property type="entry name" value="TyrRS_core"/>
    <property type="match status" value="1"/>
</dbReference>
<dbReference type="FunFam" id="3.40.50.620:FF:000008">
    <property type="entry name" value="Tyrosine--tRNA ligase"/>
    <property type="match status" value="1"/>
</dbReference>
<evidence type="ECO:0000256" key="8">
    <source>
        <dbReference type="ARBA" id="ARBA00023146"/>
    </source>
</evidence>
<dbReference type="Pfam" id="PF00579">
    <property type="entry name" value="tRNA-synt_1b"/>
    <property type="match status" value="1"/>
</dbReference>
<feature type="binding site" evidence="11">
    <location>
        <position position="34"/>
    </location>
    <ligand>
        <name>L-tyrosine</name>
        <dbReference type="ChEBI" id="CHEBI:58315"/>
    </ligand>
</feature>
<dbReference type="HAMAP" id="MF_02006">
    <property type="entry name" value="Tyr_tRNA_synth_type1"/>
    <property type="match status" value="1"/>
</dbReference>
<protein>
    <recommendedName>
        <fullName evidence="11">Tyrosine--tRNA ligase</fullName>
        <ecNumber evidence="11">6.1.1.1</ecNumber>
    </recommendedName>
    <alternativeName>
        <fullName evidence="11">Tyrosyl-tRNA synthetase</fullName>
        <shortName evidence="11">TyrRS</shortName>
    </alternativeName>
</protein>
<feature type="binding site" evidence="11">
    <location>
        <position position="167"/>
    </location>
    <ligand>
        <name>L-tyrosine</name>
        <dbReference type="ChEBI" id="CHEBI:58315"/>
    </ligand>
</feature>
<dbReference type="InterPro" id="IPR002307">
    <property type="entry name" value="Tyr-tRNA-ligase"/>
</dbReference>
<evidence type="ECO:0000256" key="3">
    <source>
        <dbReference type="ARBA" id="ARBA00022598"/>
    </source>
</evidence>
<comment type="caution">
    <text evidence="14">The sequence shown here is derived from an EMBL/GenBank/DDBJ whole genome shotgun (WGS) entry which is preliminary data.</text>
</comment>
<dbReference type="EMBL" id="CAYU010000088">
    <property type="protein sequence ID" value="CCY78172.1"/>
    <property type="molecule type" value="Genomic_DNA"/>
</dbReference>
<dbReference type="GO" id="GO:0005524">
    <property type="term" value="F:ATP binding"/>
    <property type="evidence" value="ECO:0007669"/>
    <property type="project" value="UniProtKB-UniRule"/>
</dbReference>
<dbReference type="InterPro" id="IPR024107">
    <property type="entry name" value="Tyr-tRNA-ligase_bac_1"/>
</dbReference>